<gene>
    <name evidence="13" type="ORF">OCTVUL_1B010540</name>
</gene>
<dbReference type="EMBL" id="OX597842">
    <property type="protein sequence ID" value="CAI9744049.1"/>
    <property type="molecule type" value="Genomic_DNA"/>
</dbReference>
<keyword evidence="6" id="KW-0653">Protein transport</keyword>
<keyword evidence="3" id="KW-0813">Transport</keyword>
<dbReference type="Gene3D" id="3.40.250.10">
    <property type="entry name" value="Rhodanese-like domain"/>
    <property type="match status" value="1"/>
</dbReference>
<dbReference type="CDD" id="cd00158">
    <property type="entry name" value="RHOD"/>
    <property type="match status" value="1"/>
</dbReference>
<keyword evidence="4" id="KW-0963">Cytoplasm</keyword>
<feature type="compositionally biased region" description="Polar residues" evidence="11">
    <location>
        <begin position="121"/>
        <end position="132"/>
    </location>
</feature>
<feature type="compositionally biased region" description="Polar residues" evidence="11">
    <location>
        <begin position="141"/>
        <end position="150"/>
    </location>
</feature>
<evidence type="ECO:0000313" key="14">
    <source>
        <dbReference type="Proteomes" id="UP001162480"/>
    </source>
</evidence>
<evidence type="ECO:0000256" key="6">
    <source>
        <dbReference type="ARBA" id="ARBA00022927"/>
    </source>
</evidence>
<dbReference type="InterPro" id="IPR036873">
    <property type="entry name" value="Rhodanese-like_dom_sf"/>
</dbReference>
<comment type="subcellular location">
    <subcellularLocation>
        <location evidence="1">Cytoplasm</location>
        <location evidence="1">Cytoskeleton</location>
        <location evidence="1">Cilium basal body</location>
    </subcellularLocation>
    <subcellularLocation>
        <location evidence="2">Cytoplasm</location>
        <location evidence="2">Cytoskeleton</location>
        <location evidence="2">Microtubule organizing center</location>
        <location evidence="2">Centrosome</location>
    </subcellularLocation>
</comment>
<evidence type="ECO:0000256" key="11">
    <source>
        <dbReference type="SAM" id="MobiDB-lite"/>
    </source>
</evidence>
<evidence type="ECO:0000256" key="9">
    <source>
        <dbReference type="ARBA" id="ARBA00023273"/>
    </source>
</evidence>
<name>A0AA36FP66_OCTVU</name>
<dbReference type="GO" id="GO:0015031">
    <property type="term" value="P:protein transport"/>
    <property type="evidence" value="ECO:0007669"/>
    <property type="project" value="UniProtKB-KW"/>
</dbReference>
<feature type="domain" description="Rhodanese" evidence="12">
    <location>
        <begin position="192"/>
        <end position="289"/>
    </location>
</feature>
<sequence length="383" mass="42772">MAGVYRSGVMLANKKKTTKPAAFDRKIPVNPKYKHVKPTVDTGASLSKYLAKIEEIRKNYRYKKDELFKRMKWTTFVQLVLQIAEFNKSKEQKIDLVEEVDIDISTRPYTADTADLEVQKIQDSSPSASQASTDEEFTDPASATDQVNSADSGLYTSRSTLQDVIQGVGEIDQLTTPCLEKELVVAKEDENSCCPYLLLDVRDKDEFDQCHIITAHNYPSAMLSRTTNSETKEMLSYKNKPGRLILLYDYDENICPRVASTIAERGFDNLFLLSGGLKVAEKLFPQGLIVGHITPEPHNRQRIGSPLVANQTEFCSKDLEELAIFLGKALQDRSVGNRLSKSVLSSRCASNSSFHSSHYAQQPPPTPSSVSLSSASSRRPFRT</sequence>
<dbReference type="PANTHER" id="PTHR44390:SF1">
    <property type="entry name" value="CENTROSOMAL PROTEIN OF 41 KDA"/>
    <property type="match status" value="1"/>
</dbReference>
<evidence type="ECO:0000313" key="13">
    <source>
        <dbReference type="EMBL" id="CAI9744049.1"/>
    </source>
</evidence>
<dbReference type="AlphaFoldDB" id="A0AA36FP66"/>
<keyword evidence="7" id="KW-0969">Cilium</keyword>
<dbReference type="GO" id="GO:0060271">
    <property type="term" value="P:cilium assembly"/>
    <property type="evidence" value="ECO:0007669"/>
    <property type="project" value="TreeGrafter"/>
</dbReference>
<accession>A0AA36FP66</accession>
<feature type="region of interest" description="Disordered" evidence="11">
    <location>
        <begin position="116"/>
        <end position="150"/>
    </location>
</feature>
<dbReference type="GO" id="GO:0036064">
    <property type="term" value="C:ciliary basal body"/>
    <property type="evidence" value="ECO:0007669"/>
    <property type="project" value="TreeGrafter"/>
</dbReference>
<evidence type="ECO:0000256" key="2">
    <source>
        <dbReference type="ARBA" id="ARBA00004300"/>
    </source>
</evidence>
<dbReference type="InterPro" id="IPR001763">
    <property type="entry name" value="Rhodanese-like_dom"/>
</dbReference>
<keyword evidence="8" id="KW-0206">Cytoskeleton</keyword>
<comment type="similarity">
    <text evidence="10">Belongs to the CEP41 family.</text>
</comment>
<evidence type="ECO:0000256" key="10">
    <source>
        <dbReference type="ARBA" id="ARBA00038465"/>
    </source>
</evidence>
<dbReference type="GO" id="GO:0005813">
    <property type="term" value="C:centrosome"/>
    <property type="evidence" value="ECO:0007669"/>
    <property type="project" value="UniProtKB-SubCell"/>
</dbReference>
<dbReference type="InterPro" id="IPR051889">
    <property type="entry name" value="CEP41"/>
</dbReference>
<evidence type="ECO:0000256" key="5">
    <source>
        <dbReference type="ARBA" id="ARBA00022794"/>
    </source>
</evidence>
<evidence type="ECO:0000256" key="1">
    <source>
        <dbReference type="ARBA" id="ARBA00004120"/>
    </source>
</evidence>
<dbReference type="PROSITE" id="PS50206">
    <property type="entry name" value="RHODANESE_3"/>
    <property type="match status" value="1"/>
</dbReference>
<evidence type="ECO:0000256" key="7">
    <source>
        <dbReference type="ARBA" id="ARBA00023069"/>
    </source>
</evidence>
<keyword evidence="5" id="KW-0970">Cilium biogenesis/degradation</keyword>
<dbReference type="Pfam" id="PF00581">
    <property type="entry name" value="Rhodanese"/>
    <property type="match status" value="1"/>
</dbReference>
<keyword evidence="9" id="KW-0966">Cell projection</keyword>
<evidence type="ECO:0000256" key="3">
    <source>
        <dbReference type="ARBA" id="ARBA00022448"/>
    </source>
</evidence>
<evidence type="ECO:0000256" key="4">
    <source>
        <dbReference type="ARBA" id="ARBA00022490"/>
    </source>
</evidence>
<dbReference type="SMART" id="SM00450">
    <property type="entry name" value="RHOD"/>
    <property type="match status" value="1"/>
</dbReference>
<feature type="region of interest" description="Disordered" evidence="11">
    <location>
        <begin position="353"/>
        <end position="383"/>
    </location>
</feature>
<organism evidence="13 14">
    <name type="scientific">Octopus vulgaris</name>
    <name type="common">Common octopus</name>
    <dbReference type="NCBI Taxonomy" id="6645"/>
    <lineage>
        <taxon>Eukaryota</taxon>
        <taxon>Metazoa</taxon>
        <taxon>Spiralia</taxon>
        <taxon>Lophotrochozoa</taxon>
        <taxon>Mollusca</taxon>
        <taxon>Cephalopoda</taxon>
        <taxon>Coleoidea</taxon>
        <taxon>Octopodiformes</taxon>
        <taxon>Octopoda</taxon>
        <taxon>Incirrata</taxon>
        <taxon>Octopodidae</taxon>
        <taxon>Octopus</taxon>
    </lineage>
</organism>
<feature type="compositionally biased region" description="Low complexity" evidence="11">
    <location>
        <begin position="368"/>
        <end position="383"/>
    </location>
</feature>
<dbReference type="Proteomes" id="UP001162480">
    <property type="component" value="Chromosome 29"/>
</dbReference>
<evidence type="ECO:0000256" key="8">
    <source>
        <dbReference type="ARBA" id="ARBA00023212"/>
    </source>
</evidence>
<dbReference type="SUPFAM" id="SSF52821">
    <property type="entry name" value="Rhodanese/Cell cycle control phosphatase"/>
    <property type="match status" value="1"/>
</dbReference>
<proteinExistence type="inferred from homology"/>
<protein>
    <recommendedName>
        <fullName evidence="12">Rhodanese domain-containing protein</fullName>
    </recommendedName>
</protein>
<dbReference type="PANTHER" id="PTHR44390">
    <property type="entry name" value="CENTROSOMAL PROTEIN OF 41 KDA"/>
    <property type="match status" value="1"/>
</dbReference>
<evidence type="ECO:0000259" key="12">
    <source>
        <dbReference type="PROSITE" id="PS50206"/>
    </source>
</evidence>
<keyword evidence="14" id="KW-1185">Reference proteome</keyword>
<reference evidence="13" key="1">
    <citation type="submission" date="2023-08" db="EMBL/GenBank/DDBJ databases">
        <authorList>
            <person name="Alioto T."/>
            <person name="Alioto T."/>
            <person name="Gomez Garrido J."/>
        </authorList>
    </citation>
    <scope>NUCLEOTIDE SEQUENCE</scope>
</reference>